<proteinExistence type="inferred from homology"/>
<evidence type="ECO:0000256" key="2">
    <source>
        <dbReference type="ARBA" id="ARBA00009840"/>
    </source>
</evidence>
<dbReference type="InterPro" id="IPR003798">
    <property type="entry name" value="DNA_recombination_RmuC"/>
</dbReference>
<gene>
    <name evidence="6" type="ORF">ET989_03745</name>
</gene>
<accession>A0A4Q9KG75</accession>
<organism evidence="6 7">
    <name type="scientific">Propioniciclava sinopodophylli</name>
    <dbReference type="NCBI Taxonomy" id="1837344"/>
    <lineage>
        <taxon>Bacteria</taxon>
        <taxon>Bacillati</taxon>
        <taxon>Actinomycetota</taxon>
        <taxon>Actinomycetes</taxon>
        <taxon>Propionibacteriales</taxon>
        <taxon>Propionibacteriaceae</taxon>
        <taxon>Propioniciclava</taxon>
    </lineage>
</organism>
<evidence type="ECO:0000256" key="3">
    <source>
        <dbReference type="ARBA" id="ARBA00023054"/>
    </source>
</evidence>
<comment type="function">
    <text evidence="1">Involved in DNA recombination.</text>
</comment>
<keyword evidence="3 5" id="KW-0175">Coiled coil</keyword>
<dbReference type="RefSeq" id="WP_131167215.1">
    <property type="nucleotide sequence ID" value="NZ_SDMQ01000002.1"/>
</dbReference>
<comment type="caution">
    <text evidence="6">The sequence shown here is derived from an EMBL/GenBank/DDBJ whole genome shotgun (WGS) entry which is preliminary data.</text>
</comment>
<evidence type="ECO:0000256" key="1">
    <source>
        <dbReference type="ARBA" id="ARBA00003416"/>
    </source>
</evidence>
<dbReference type="GO" id="GO:0006310">
    <property type="term" value="P:DNA recombination"/>
    <property type="evidence" value="ECO:0007669"/>
    <property type="project" value="UniProtKB-KW"/>
</dbReference>
<reference evidence="6 7" key="1">
    <citation type="submission" date="2019-01" db="EMBL/GenBank/DDBJ databases">
        <title>Lactibacter flavus gen. nov., sp. nov., a novel bacterium of the family Propionibacteriaceae isolated from raw milk and dairy products.</title>
        <authorList>
            <person name="Huptas C."/>
            <person name="Wenning M."/>
            <person name="Breitenwieser F."/>
            <person name="Doll E."/>
            <person name="Von Neubeck M."/>
            <person name="Busse H.-J."/>
            <person name="Scherer S."/>
        </authorList>
    </citation>
    <scope>NUCLEOTIDE SEQUENCE [LARGE SCALE GENOMIC DNA]</scope>
    <source>
        <strain evidence="6 7">KCTC 33808</strain>
    </source>
</reference>
<dbReference type="Pfam" id="PF02646">
    <property type="entry name" value="RmuC"/>
    <property type="match status" value="1"/>
</dbReference>
<evidence type="ECO:0000256" key="5">
    <source>
        <dbReference type="SAM" id="Coils"/>
    </source>
</evidence>
<dbReference type="PANTHER" id="PTHR30563">
    <property type="entry name" value="DNA RECOMBINATION PROTEIN RMUC"/>
    <property type="match status" value="1"/>
</dbReference>
<comment type="similarity">
    <text evidence="2">Belongs to the RmuC family.</text>
</comment>
<dbReference type="Proteomes" id="UP000292373">
    <property type="component" value="Unassembled WGS sequence"/>
</dbReference>
<keyword evidence="4" id="KW-0233">DNA recombination</keyword>
<dbReference type="PANTHER" id="PTHR30563:SF0">
    <property type="entry name" value="DNA RECOMBINATION PROTEIN RMUC"/>
    <property type="match status" value="1"/>
</dbReference>
<dbReference type="EMBL" id="SDMQ01000002">
    <property type="protein sequence ID" value="TBT87429.1"/>
    <property type="molecule type" value="Genomic_DNA"/>
</dbReference>
<sequence>MDNFGILLVALLVGVVLGAAAAWFVLRRTADAASGVEAERLRAQAQGARADAERARADVSNAELRVSQAEVRVQEARAEAERARAQVAEARAAASDSQADAAEHQAAVAALQAKVVAAEAEKAAAVARAIEVAADRDALVKEFKLLSGQALDEQGKKADATAEARLKATDQLMTPIRESLAAFNERLTEVEKARVAMSTELAQQVKAVQFTGEQLRRETNALSTALRKPQVRGAWGELQLKRVAELAGMLEHCDFTQQSTSTTSEDRVIRPDLKVTLAEGKFVYVDAKVPLSAFLDAQETEDERDREHHLALFAKNVKGHVDALGGKNYWKADPGTPEFVVMFVPNEALGFEALRLIPDLHEYASGRNVVVATPSTLIAMLRSVAYGWKQAKLAESAAQVSTLGRELYERLGTMGHNVDKLGRALGSAVKAYNASVGSLETRVMVTARRFRDLNVTEAELGELTPIEEPLRQIAAPELVADATAVPAVIGRKASSELPEASALQRGEPDLFDLVGETSPEVAPPVRQHA</sequence>
<evidence type="ECO:0000313" key="6">
    <source>
        <dbReference type="EMBL" id="TBT87429.1"/>
    </source>
</evidence>
<dbReference type="OrthoDB" id="370725at2"/>
<evidence type="ECO:0000313" key="7">
    <source>
        <dbReference type="Proteomes" id="UP000292373"/>
    </source>
</evidence>
<evidence type="ECO:0000256" key="4">
    <source>
        <dbReference type="ARBA" id="ARBA00023172"/>
    </source>
</evidence>
<keyword evidence="7" id="KW-1185">Reference proteome</keyword>
<name>A0A4Q9KG75_9ACTN</name>
<dbReference type="AlphaFoldDB" id="A0A4Q9KG75"/>
<feature type="coiled-coil region" evidence="5">
    <location>
        <begin position="38"/>
        <end position="128"/>
    </location>
</feature>
<protein>
    <submittedName>
        <fullName evidence="6">DNA recombination protein RmuC</fullName>
    </submittedName>
</protein>